<dbReference type="AlphaFoldDB" id="A0A5N7BI57"/>
<sequence>MPWMVSVRWIYNCSVDPLEANFQIGQEGNDNIPPATLKLNISSSVFASEYVTDLLGPSAFVWVCNANWADYTRVNQLAKVSGFTLTTMATIVPMTSPRPHTTFITTTARPKIITGTSITSPRSTSKQPEATVTPTAIPGPLLPESDEELSDSAKAGIGAGASVGALMIIAAHYTRSEANGSRV</sequence>
<gene>
    <name evidence="2" type="ORF">BDV26DRAFT_85309</name>
</gene>
<keyword evidence="3" id="KW-1185">Reference proteome</keyword>
<proteinExistence type="predicted"/>
<protein>
    <submittedName>
        <fullName evidence="2">Uncharacterized protein</fullName>
    </submittedName>
</protein>
<dbReference type="OrthoDB" id="4499262at2759"/>
<accession>A0A5N7BI57</accession>
<evidence type="ECO:0000313" key="2">
    <source>
        <dbReference type="EMBL" id="KAE8381415.1"/>
    </source>
</evidence>
<organism evidence="2 3">
    <name type="scientific">Aspergillus bertholletiae</name>
    <dbReference type="NCBI Taxonomy" id="1226010"/>
    <lineage>
        <taxon>Eukaryota</taxon>
        <taxon>Fungi</taxon>
        <taxon>Dikarya</taxon>
        <taxon>Ascomycota</taxon>
        <taxon>Pezizomycotina</taxon>
        <taxon>Eurotiomycetes</taxon>
        <taxon>Eurotiomycetidae</taxon>
        <taxon>Eurotiales</taxon>
        <taxon>Aspergillaceae</taxon>
        <taxon>Aspergillus</taxon>
        <taxon>Aspergillus subgen. Circumdati</taxon>
    </lineage>
</organism>
<feature type="compositionally biased region" description="Polar residues" evidence="1">
    <location>
        <begin position="115"/>
        <end position="134"/>
    </location>
</feature>
<reference evidence="2 3" key="1">
    <citation type="submission" date="2019-04" db="EMBL/GenBank/DDBJ databases">
        <title>Friends and foes A comparative genomics studyof 23 Aspergillus species from section Flavi.</title>
        <authorList>
            <consortium name="DOE Joint Genome Institute"/>
            <person name="Kjaerbolling I."/>
            <person name="Vesth T."/>
            <person name="Frisvad J.C."/>
            <person name="Nybo J.L."/>
            <person name="Theobald S."/>
            <person name="Kildgaard S."/>
            <person name="Isbrandt T."/>
            <person name="Kuo A."/>
            <person name="Sato A."/>
            <person name="Lyhne E.K."/>
            <person name="Kogle M.E."/>
            <person name="Wiebenga A."/>
            <person name="Kun R.S."/>
            <person name="Lubbers R.J."/>
            <person name="Makela M.R."/>
            <person name="Barry K."/>
            <person name="Chovatia M."/>
            <person name="Clum A."/>
            <person name="Daum C."/>
            <person name="Haridas S."/>
            <person name="He G."/>
            <person name="LaButti K."/>
            <person name="Lipzen A."/>
            <person name="Mondo S."/>
            <person name="Riley R."/>
            <person name="Salamov A."/>
            <person name="Simmons B.A."/>
            <person name="Magnuson J.K."/>
            <person name="Henrissat B."/>
            <person name="Mortensen U.H."/>
            <person name="Larsen T.O."/>
            <person name="Devries R.P."/>
            <person name="Grigoriev I.V."/>
            <person name="Machida M."/>
            <person name="Baker S.E."/>
            <person name="Andersen M.R."/>
        </authorList>
    </citation>
    <scope>NUCLEOTIDE SEQUENCE [LARGE SCALE GENOMIC DNA]</scope>
    <source>
        <strain evidence="2 3">IBT 29228</strain>
    </source>
</reference>
<dbReference type="EMBL" id="ML736171">
    <property type="protein sequence ID" value="KAE8381415.1"/>
    <property type="molecule type" value="Genomic_DNA"/>
</dbReference>
<name>A0A5N7BI57_9EURO</name>
<evidence type="ECO:0000313" key="3">
    <source>
        <dbReference type="Proteomes" id="UP000326198"/>
    </source>
</evidence>
<feature type="region of interest" description="Disordered" evidence="1">
    <location>
        <begin position="115"/>
        <end position="147"/>
    </location>
</feature>
<evidence type="ECO:0000256" key="1">
    <source>
        <dbReference type="SAM" id="MobiDB-lite"/>
    </source>
</evidence>
<dbReference type="Proteomes" id="UP000326198">
    <property type="component" value="Unassembled WGS sequence"/>
</dbReference>